<dbReference type="InterPro" id="IPR029016">
    <property type="entry name" value="GAF-like_dom_sf"/>
</dbReference>
<dbReference type="EMBL" id="CP155447">
    <property type="protein sequence ID" value="XBH06824.1"/>
    <property type="molecule type" value="Genomic_DNA"/>
</dbReference>
<accession>A0AAU7CNC2</accession>
<sequence length="46" mass="4914">MPLLWEGRLFGVLDLASPASNRFDDVDAEGRRAIAAELLAGSDLPS</sequence>
<gene>
    <name evidence="1" type="ORF">V5E97_12510</name>
</gene>
<name>A0AAU7CNC2_9BACT</name>
<dbReference type="SUPFAM" id="SSF55781">
    <property type="entry name" value="GAF domain-like"/>
    <property type="match status" value="1"/>
</dbReference>
<reference evidence="1" key="1">
    <citation type="submission" date="2024-05" db="EMBL/GenBank/DDBJ databases">
        <title>Planctomycetes of the genus Singulisphaera possess chitinolytic capabilities.</title>
        <authorList>
            <person name="Ivanova A."/>
        </authorList>
    </citation>
    <scope>NUCLEOTIDE SEQUENCE</scope>
    <source>
        <strain evidence="1">Ch08T</strain>
    </source>
</reference>
<proteinExistence type="predicted"/>
<evidence type="ECO:0008006" key="2">
    <source>
        <dbReference type="Google" id="ProtNLM"/>
    </source>
</evidence>
<protein>
    <recommendedName>
        <fullName evidence="2">GAF domain-containing protein</fullName>
    </recommendedName>
</protein>
<evidence type="ECO:0000313" key="1">
    <source>
        <dbReference type="EMBL" id="XBH06824.1"/>
    </source>
</evidence>
<dbReference type="AlphaFoldDB" id="A0AAU7CNC2"/>
<dbReference type="Gene3D" id="3.30.450.40">
    <property type="match status" value="1"/>
</dbReference>
<dbReference type="RefSeq" id="WP_406699672.1">
    <property type="nucleotide sequence ID" value="NZ_CP155447.1"/>
</dbReference>
<organism evidence="1">
    <name type="scientific">Singulisphaera sp. Ch08</name>
    <dbReference type="NCBI Taxonomy" id="3120278"/>
    <lineage>
        <taxon>Bacteria</taxon>
        <taxon>Pseudomonadati</taxon>
        <taxon>Planctomycetota</taxon>
        <taxon>Planctomycetia</taxon>
        <taxon>Isosphaerales</taxon>
        <taxon>Isosphaeraceae</taxon>
        <taxon>Singulisphaera</taxon>
    </lineage>
</organism>